<dbReference type="InterPro" id="IPR011330">
    <property type="entry name" value="Glyco_hydro/deAcase_b/a-brl"/>
</dbReference>
<dbReference type="EMBL" id="UINC01049122">
    <property type="protein sequence ID" value="SVB60497.1"/>
    <property type="molecule type" value="Genomic_DNA"/>
</dbReference>
<dbReference type="SUPFAM" id="SSF88713">
    <property type="entry name" value="Glycoside hydrolase/deacetylase"/>
    <property type="match status" value="1"/>
</dbReference>
<feature type="non-terminal residue" evidence="2">
    <location>
        <position position="514"/>
    </location>
</feature>
<proteinExistence type="predicted"/>
<dbReference type="InterPro" id="IPR000602">
    <property type="entry name" value="Glyco_hydro_38_N"/>
</dbReference>
<reference evidence="2" key="1">
    <citation type="submission" date="2018-05" db="EMBL/GenBank/DDBJ databases">
        <authorList>
            <person name="Lanie J.A."/>
            <person name="Ng W.-L."/>
            <person name="Kazmierczak K.M."/>
            <person name="Andrzejewski T.M."/>
            <person name="Davidsen T.M."/>
            <person name="Wayne K.J."/>
            <person name="Tettelin H."/>
            <person name="Glass J.I."/>
            <person name="Rusch D."/>
            <person name="Podicherti R."/>
            <person name="Tsui H.-C.T."/>
            <person name="Winkler M.E."/>
        </authorList>
    </citation>
    <scope>NUCLEOTIDE SEQUENCE</scope>
</reference>
<dbReference type="Gene3D" id="3.20.110.10">
    <property type="entry name" value="Glycoside hydrolase 38, N terminal domain"/>
    <property type="match status" value="1"/>
</dbReference>
<accession>A0A382FEG0</accession>
<dbReference type="CDD" id="cd10791">
    <property type="entry name" value="GH38N_AMII_like_1"/>
    <property type="match status" value="1"/>
</dbReference>
<dbReference type="GO" id="GO:0009313">
    <property type="term" value="P:oligosaccharide catabolic process"/>
    <property type="evidence" value="ECO:0007669"/>
    <property type="project" value="TreeGrafter"/>
</dbReference>
<dbReference type="PANTHER" id="PTHR46017:SF1">
    <property type="entry name" value="ALPHA-MANNOSIDASE 2C1"/>
    <property type="match status" value="1"/>
</dbReference>
<dbReference type="Pfam" id="PF01074">
    <property type="entry name" value="Glyco_hydro_38N"/>
    <property type="match status" value="1"/>
</dbReference>
<gene>
    <name evidence="2" type="ORF">METZ01_LOCUS213351</name>
</gene>
<name>A0A382FEG0_9ZZZZ</name>
<protein>
    <recommendedName>
        <fullName evidence="1">Glycoside hydrolase family 38 N-terminal domain-containing protein</fullName>
    </recommendedName>
</protein>
<dbReference type="PANTHER" id="PTHR46017">
    <property type="entry name" value="ALPHA-MANNOSIDASE 2C1"/>
    <property type="match status" value="1"/>
</dbReference>
<evidence type="ECO:0000313" key="2">
    <source>
        <dbReference type="EMBL" id="SVB60497.1"/>
    </source>
</evidence>
<dbReference type="InterPro" id="IPR027291">
    <property type="entry name" value="Glyco_hydro_38_N_sf"/>
</dbReference>
<sequence>VNKIKKIYICNHSHTDIGFTDYQDACFRQHAEFVEQALDLIEKTDDYPDQAKYRWTVETTGPFMQYLKNASSSQIERFLKWQKMGRIDVAGMQYNFTPLLNMEQMIRSLYPIQILRKEYGIEVNTAMQDDVNGVSWVFADLFAQIGIDFFTIAVNPIRGARVNPFPGAFEWVGPSNKSVLAWNGYHYLFGRNQVGFGNEKFTKKLLPKYINKLENDSDYKYDFMYCESTHPIRVDNGPPDERMSNFVKNWNEDNEIKMEFINVSQFGKLLRENYSDNINKQKGDWTDHWTDGPGSSSYETGLNRRTHELLLAAEAIDSINLLNNNSKWNSKRVSSIYENMTLYDEHTWGAYSSIEAPESLFTKALWNKKSWYAYNSSMETHDVLARAANNFATKVSDTLYDTTSYLAEKQISQGNFNLGDHDPKEAFPDTKSDELLVINTLPWERDVIVEEPEARWGAAPVGILDIFFNRASGWGGLRPISPIRKVACKLPAYGYKFVKINEKSSEKDLIANNN</sequence>
<organism evidence="2">
    <name type="scientific">marine metagenome</name>
    <dbReference type="NCBI Taxonomy" id="408172"/>
    <lineage>
        <taxon>unclassified sequences</taxon>
        <taxon>metagenomes</taxon>
        <taxon>ecological metagenomes</taxon>
    </lineage>
</organism>
<feature type="domain" description="Glycoside hydrolase family 38 N-terminal" evidence="1">
    <location>
        <begin position="6"/>
        <end position="277"/>
    </location>
</feature>
<dbReference type="GO" id="GO:0006013">
    <property type="term" value="P:mannose metabolic process"/>
    <property type="evidence" value="ECO:0007669"/>
    <property type="project" value="InterPro"/>
</dbReference>
<feature type="non-terminal residue" evidence="2">
    <location>
        <position position="1"/>
    </location>
</feature>
<dbReference type="GO" id="GO:0004559">
    <property type="term" value="F:alpha-mannosidase activity"/>
    <property type="evidence" value="ECO:0007669"/>
    <property type="project" value="InterPro"/>
</dbReference>
<dbReference type="AlphaFoldDB" id="A0A382FEG0"/>
<evidence type="ECO:0000259" key="1">
    <source>
        <dbReference type="Pfam" id="PF01074"/>
    </source>
</evidence>